<proteinExistence type="predicted"/>
<evidence type="ECO:0000256" key="1">
    <source>
        <dbReference type="SAM" id="MobiDB-lite"/>
    </source>
</evidence>
<organism evidence="2 3">
    <name type="scientific">Macrophomina phaseolina (strain MS6)</name>
    <name type="common">Charcoal rot fungus</name>
    <dbReference type="NCBI Taxonomy" id="1126212"/>
    <lineage>
        <taxon>Eukaryota</taxon>
        <taxon>Fungi</taxon>
        <taxon>Dikarya</taxon>
        <taxon>Ascomycota</taxon>
        <taxon>Pezizomycotina</taxon>
        <taxon>Dothideomycetes</taxon>
        <taxon>Dothideomycetes incertae sedis</taxon>
        <taxon>Botryosphaeriales</taxon>
        <taxon>Botryosphaeriaceae</taxon>
        <taxon>Macrophomina</taxon>
    </lineage>
</organism>
<dbReference type="AlphaFoldDB" id="K2SG36"/>
<dbReference type="HOGENOM" id="CLU_1686968_0_0_1"/>
<reference evidence="2 3" key="1">
    <citation type="journal article" date="2012" name="BMC Genomics">
        <title>Tools to kill: Genome of one of the most destructive plant pathogenic fungi Macrophomina phaseolina.</title>
        <authorList>
            <person name="Islam M.S."/>
            <person name="Haque M.S."/>
            <person name="Islam M.M."/>
            <person name="Emdad E.M."/>
            <person name="Halim A."/>
            <person name="Hossen Q.M.M."/>
            <person name="Hossain M.Z."/>
            <person name="Ahmed B."/>
            <person name="Rahim S."/>
            <person name="Rahman M.S."/>
            <person name="Alam M.M."/>
            <person name="Hou S."/>
            <person name="Wan X."/>
            <person name="Saito J.A."/>
            <person name="Alam M."/>
        </authorList>
    </citation>
    <scope>NUCLEOTIDE SEQUENCE [LARGE SCALE GENOMIC DNA]</scope>
    <source>
        <strain evidence="2 3">MS6</strain>
    </source>
</reference>
<comment type="caution">
    <text evidence="2">The sequence shown here is derived from an EMBL/GenBank/DDBJ whole genome shotgun (WGS) entry which is preliminary data.</text>
</comment>
<dbReference type="Proteomes" id="UP000007129">
    <property type="component" value="Unassembled WGS sequence"/>
</dbReference>
<dbReference type="VEuPathDB" id="FungiDB:MPH_06998"/>
<evidence type="ECO:0000313" key="3">
    <source>
        <dbReference type="Proteomes" id="UP000007129"/>
    </source>
</evidence>
<sequence>MENPTLTRPLFSPRPPPTGDGARYEVDFRSIAPESSHVCMQIWSVIRESKISDGPDSDRRINISRPYDKSKLTRSCNHLRMSTKKPLSDGIQRCTWTSVIRRGDDRQQGFTGLCVVSENHCRQHVGCTALQRNEACAKQLSHFASWRQRRGCEPSM</sequence>
<feature type="region of interest" description="Disordered" evidence="1">
    <location>
        <begin position="1"/>
        <end position="21"/>
    </location>
</feature>
<gene>
    <name evidence="2" type="ORF">MPH_06998</name>
</gene>
<evidence type="ECO:0000313" key="2">
    <source>
        <dbReference type="EMBL" id="EKG15795.1"/>
    </source>
</evidence>
<dbReference type="EMBL" id="AHHD01000292">
    <property type="protein sequence ID" value="EKG15795.1"/>
    <property type="molecule type" value="Genomic_DNA"/>
</dbReference>
<accession>K2SG36</accession>
<protein>
    <submittedName>
        <fullName evidence="2">Uncharacterized protein</fullName>
    </submittedName>
</protein>
<name>K2SG36_MACPH</name>
<dbReference type="InParanoid" id="K2SG36"/>